<keyword evidence="1" id="KW-0472">Membrane</keyword>
<organism evidence="2 3">
    <name type="scientific">Lacihabitans soyangensis</name>
    <dbReference type="NCBI Taxonomy" id="869394"/>
    <lineage>
        <taxon>Bacteria</taxon>
        <taxon>Pseudomonadati</taxon>
        <taxon>Bacteroidota</taxon>
        <taxon>Cytophagia</taxon>
        <taxon>Cytophagales</taxon>
        <taxon>Leadbetterellaceae</taxon>
        <taxon>Lacihabitans</taxon>
    </lineage>
</organism>
<evidence type="ECO:0000313" key="3">
    <source>
        <dbReference type="Proteomes" id="UP001204144"/>
    </source>
</evidence>
<feature type="transmembrane region" description="Helical" evidence="1">
    <location>
        <begin position="167"/>
        <end position="184"/>
    </location>
</feature>
<keyword evidence="3" id="KW-1185">Reference proteome</keyword>
<feature type="transmembrane region" description="Helical" evidence="1">
    <location>
        <begin position="136"/>
        <end position="155"/>
    </location>
</feature>
<proteinExistence type="predicted"/>
<reference evidence="2 3" key="1">
    <citation type="submission" date="2018-11" db="EMBL/GenBank/DDBJ databases">
        <title>Novel bacteria species description.</title>
        <authorList>
            <person name="Han J.-H."/>
        </authorList>
    </citation>
    <scope>NUCLEOTIDE SEQUENCE [LARGE SCALE GENOMIC DNA]</scope>
    <source>
        <strain evidence="2 3">KCTC23259</strain>
    </source>
</reference>
<dbReference type="EMBL" id="RJUF01000005">
    <property type="protein sequence ID" value="MCP9762055.1"/>
    <property type="molecule type" value="Genomic_DNA"/>
</dbReference>
<dbReference type="Proteomes" id="UP001204144">
    <property type="component" value="Unassembled WGS sequence"/>
</dbReference>
<keyword evidence="1" id="KW-1133">Transmembrane helix</keyword>
<gene>
    <name evidence="2" type="ORF">EGI31_03750</name>
</gene>
<keyword evidence="1" id="KW-0812">Transmembrane</keyword>
<evidence type="ECO:0000313" key="2">
    <source>
        <dbReference type="EMBL" id="MCP9762055.1"/>
    </source>
</evidence>
<evidence type="ECO:0000256" key="1">
    <source>
        <dbReference type="SAM" id="Phobius"/>
    </source>
</evidence>
<sequence length="224" mass="26446">MFIVVFFVFAIIDVIGEYYNYFNVVLVSRVLTFPIAYLGYLSFKKYRLEPIGSLIAASIIVSIVGLIVTHTQPYGVNYLTRVLIIIIVETQIQLFIITHYFYPKDKSIKDEFIKLTIIFSLGMIFIYFFFPLFNFGTQAIVFIRILQFSFFIAYTYNNKLLNWQIQWSVWLLLFSNIISMYFLYISPSKIYHVLVMISLFTSKFLFVNGIIESLKIKKNMQFKI</sequence>
<feature type="transmembrane region" description="Helical" evidence="1">
    <location>
        <begin position="190"/>
        <end position="211"/>
    </location>
</feature>
<accession>A0AAE3KW00</accession>
<protein>
    <submittedName>
        <fullName evidence="2">Uncharacterized protein</fullName>
    </submittedName>
</protein>
<feature type="transmembrane region" description="Helical" evidence="1">
    <location>
        <begin position="50"/>
        <end position="72"/>
    </location>
</feature>
<comment type="caution">
    <text evidence="2">The sequence shown here is derived from an EMBL/GenBank/DDBJ whole genome shotgun (WGS) entry which is preliminary data.</text>
</comment>
<feature type="transmembrane region" description="Helical" evidence="1">
    <location>
        <begin position="112"/>
        <end position="130"/>
    </location>
</feature>
<dbReference type="AlphaFoldDB" id="A0AAE3KW00"/>
<feature type="transmembrane region" description="Helical" evidence="1">
    <location>
        <begin position="78"/>
        <end position="100"/>
    </location>
</feature>
<name>A0AAE3KW00_9BACT</name>